<proteinExistence type="predicted"/>
<dbReference type="Proteomes" id="UP000517523">
    <property type="component" value="Unassembled WGS sequence"/>
</dbReference>
<accession>A0A839TNW1</accession>
<protein>
    <submittedName>
        <fullName evidence="1">Uncharacterized protein</fullName>
    </submittedName>
</protein>
<name>A0A839TNW1_9BACL</name>
<dbReference type="AlphaFoldDB" id="A0A839TNW1"/>
<dbReference type="RefSeq" id="WP_183582624.1">
    <property type="nucleotide sequence ID" value="NZ_JACHXJ010000002.1"/>
</dbReference>
<sequence length="113" mass="12947">MPPGSHDIDMMWNASWEGKVGIERSPEYTLNAATPQFPFEPGRVYREQAESIKRYCFVTVDGHLLFELTDADPIDSRTHARVGFEAYASFIQILRFSVRSIVWAPSEQSYLSE</sequence>
<gene>
    <name evidence="1" type="ORF">FHS19_003109</name>
</gene>
<evidence type="ECO:0000313" key="1">
    <source>
        <dbReference type="EMBL" id="MBB3128455.1"/>
    </source>
</evidence>
<reference evidence="1 2" key="1">
    <citation type="submission" date="2020-08" db="EMBL/GenBank/DDBJ databases">
        <title>Genomic Encyclopedia of Type Strains, Phase III (KMG-III): the genomes of soil and plant-associated and newly described type strains.</title>
        <authorList>
            <person name="Whitman W."/>
        </authorList>
    </citation>
    <scope>NUCLEOTIDE SEQUENCE [LARGE SCALE GENOMIC DNA]</scope>
    <source>
        <strain evidence="1 2">CECT 5831</strain>
    </source>
</reference>
<dbReference type="EMBL" id="JACHXJ010000002">
    <property type="protein sequence ID" value="MBB3128455.1"/>
    <property type="molecule type" value="Genomic_DNA"/>
</dbReference>
<organism evidence="1 2">
    <name type="scientific">Paenibacillus rhizosphaerae</name>
    <dbReference type="NCBI Taxonomy" id="297318"/>
    <lineage>
        <taxon>Bacteria</taxon>
        <taxon>Bacillati</taxon>
        <taxon>Bacillota</taxon>
        <taxon>Bacilli</taxon>
        <taxon>Bacillales</taxon>
        <taxon>Paenibacillaceae</taxon>
        <taxon>Paenibacillus</taxon>
    </lineage>
</organism>
<comment type="caution">
    <text evidence="1">The sequence shown here is derived from an EMBL/GenBank/DDBJ whole genome shotgun (WGS) entry which is preliminary data.</text>
</comment>
<evidence type="ECO:0000313" key="2">
    <source>
        <dbReference type="Proteomes" id="UP000517523"/>
    </source>
</evidence>